<dbReference type="SMART" id="SM00165">
    <property type="entry name" value="UBA"/>
    <property type="match status" value="1"/>
</dbReference>
<dbReference type="SMART" id="SM00213">
    <property type="entry name" value="UBQ"/>
    <property type="match status" value="1"/>
</dbReference>
<evidence type="ECO:0000256" key="1">
    <source>
        <dbReference type="SAM" id="MobiDB-lite"/>
    </source>
</evidence>
<dbReference type="GO" id="GO:0006511">
    <property type="term" value="P:ubiquitin-dependent protein catabolic process"/>
    <property type="evidence" value="ECO:0007669"/>
    <property type="project" value="TreeGrafter"/>
</dbReference>
<dbReference type="Pfam" id="PF00240">
    <property type="entry name" value="ubiquitin"/>
    <property type="match status" value="1"/>
</dbReference>
<dbReference type="GO" id="GO:0005829">
    <property type="term" value="C:cytosol"/>
    <property type="evidence" value="ECO:0007669"/>
    <property type="project" value="TreeGrafter"/>
</dbReference>
<reference evidence="4" key="2">
    <citation type="journal article" date="2024" name="Plant">
        <title>Genomic evolution and insights into agronomic trait innovations of Sesamum species.</title>
        <authorList>
            <person name="Miao H."/>
            <person name="Wang L."/>
            <person name="Qu L."/>
            <person name="Liu H."/>
            <person name="Sun Y."/>
            <person name="Le M."/>
            <person name="Wang Q."/>
            <person name="Wei S."/>
            <person name="Zheng Y."/>
            <person name="Lin W."/>
            <person name="Duan Y."/>
            <person name="Cao H."/>
            <person name="Xiong S."/>
            <person name="Wang X."/>
            <person name="Wei L."/>
            <person name="Li C."/>
            <person name="Ma Q."/>
            <person name="Ju M."/>
            <person name="Zhao R."/>
            <person name="Li G."/>
            <person name="Mu C."/>
            <person name="Tian Q."/>
            <person name="Mei H."/>
            <person name="Zhang T."/>
            <person name="Gao T."/>
            <person name="Zhang H."/>
        </authorList>
    </citation>
    <scope>NUCLEOTIDE SEQUENCE</scope>
    <source>
        <strain evidence="4">K16</strain>
    </source>
</reference>
<dbReference type="GO" id="GO:0005634">
    <property type="term" value="C:nucleus"/>
    <property type="evidence" value="ECO:0007669"/>
    <property type="project" value="UniProtKB-ARBA"/>
</dbReference>
<feature type="domain" description="Ubiquitin-like" evidence="3">
    <location>
        <begin position="18"/>
        <end position="80"/>
    </location>
</feature>
<dbReference type="Gene3D" id="1.10.8.10">
    <property type="entry name" value="DNA helicase RuvA subunit, C-terminal domain"/>
    <property type="match status" value="1"/>
</dbReference>
<dbReference type="SUPFAM" id="SSF46934">
    <property type="entry name" value="UBA-like"/>
    <property type="match status" value="1"/>
</dbReference>
<dbReference type="InterPro" id="IPR015496">
    <property type="entry name" value="Ubiquilin"/>
</dbReference>
<name>A0AAE1XEW0_9LAMI</name>
<evidence type="ECO:0000259" key="3">
    <source>
        <dbReference type="PROSITE" id="PS50053"/>
    </source>
</evidence>
<dbReference type="Gene3D" id="1.10.260.100">
    <property type="match status" value="1"/>
</dbReference>
<dbReference type="GO" id="GO:0031593">
    <property type="term" value="F:polyubiquitin modification-dependent protein binding"/>
    <property type="evidence" value="ECO:0007669"/>
    <property type="project" value="TreeGrafter"/>
</dbReference>
<evidence type="ECO:0000259" key="2">
    <source>
        <dbReference type="PROSITE" id="PS50030"/>
    </source>
</evidence>
<dbReference type="SUPFAM" id="SSF54236">
    <property type="entry name" value="Ubiquitin-like"/>
    <property type="match status" value="1"/>
</dbReference>
<evidence type="ECO:0000313" key="5">
    <source>
        <dbReference type="Proteomes" id="UP001289374"/>
    </source>
</evidence>
<dbReference type="InterPro" id="IPR006636">
    <property type="entry name" value="STI1_HS-bd"/>
</dbReference>
<feature type="domain" description="UBA" evidence="2">
    <location>
        <begin position="563"/>
        <end position="607"/>
    </location>
</feature>
<reference evidence="4" key="1">
    <citation type="submission" date="2020-06" db="EMBL/GenBank/DDBJ databases">
        <authorList>
            <person name="Li T."/>
            <person name="Hu X."/>
            <person name="Zhang T."/>
            <person name="Song X."/>
            <person name="Zhang H."/>
            <person name="Dai N."/>
            <person name="Sheng W."/>
            <person name="Hou X."/>
            <person name="Wei L."/>
        </authorList>
    </citation>
    <scope>NUCLEOTIDE SEQUENCE</scope>
    <source>
        <strain evidence="4">K16</strain>
        <tissue evidence="4">Leaf</tissue>
    </source>
</reference>
<dbReference type="InterPro" id="IPR029071">
    <property type="entry name" value="Ubiquitin-like_domsf"/>
</dbReference>
<dbReference type="EMBL" id="JACGWL010000001">
    <property type="protein sequence ID" value="KAK4410453.1"/>
    <property type="molecule type" value="Genomic_DNA"/>
</dbReference>
<gene>
    <name evidence="4" type="ORF">Sango_0118300</name>
</gene>
<dbReference type="FunFam" id="1.10.8.10:FF:000042">
    <property type="entry name" value="Ubiquitin domain-containing protein DSK2b"/>
    <property type="match status" value="1"/>
</dbReference>
<keyword evidence="5" id="KW-1185">Reference proteome</keyword>
<dbReference type="FunFam" id="1.10.260.100:FF:000001">
    <property type="entry name" value="Ubiquilin 1"/>
    <property type="match status" value="1"/>
</dbReference>
<dbReference type="AlphaFoldDB" id="A0AAE1XEW0"/>
<dbReference type="InterPro" id="IPR000626">
    <property type="entry name" value="Ubiquitin-like_dom"/>
</dbReference>
<proteinExistence type="predicted"/>
<comment type="caution">
    <text evidence="4">The sequence shown here is derived from an EMBL/GenBank/DDBJ whole genome shotgun (WGS) entry which is preliminary data.</text>
</comment>
<organism evidence="4 5">
    <name type="scientific">Sesamum angolense</name>
    <dbReference type="NCBI Taxonomy" id="2727404"/>
    <lineage>
        <taxon>Eukaryota</taxon>
        <taxon>Viridiplantae</taxon>
        <taxon>Streptophyta</taxon>
        <taxon>Embryophyta</taxon>
        <taxon>Tracheophyta</taxon>
        <taxon>Spermatophyta</taxon>
        <taxon>Magnoliopsida</taxon>
        <taxon>eudicotyledons</taxon>
        <taxon>Gunneridae</taxon>
        <taxon>Pentapetalae</taxon>
        <taxon>asterids</taxon>
        <taxon>lamiids</taxon>
        <taxon>Lamiales</taxon>
        <taxon>Pedaliaceae</taxon>
        <taxon>Sesamum</taxon>
    </lineage>
</organism>
<protein>
    <submittedName>
        <fullName evidence="4">Ubiquitin domain-containing protein DSK2b</fullName>
    </submittedName>
</protein>
<feature type="region of interest" description="Disordered" evidence="1">
    <location>
        <begin position="378"/>
        <end position="397"/>
    </location>
</feature>
<dbReference type="PANTHER" id="PTHR10677:SF3">
    <property type="entry name" value="FI07626P-RELATED"/>
    <property type="match status" value="1"/>
</dbReference>
<dbReference type="Proteomes" id="UP001289374">
    <property type="component" value="Unassembled WGS sequence"/>
</dbReference>
<dbReference type="InterPro" id="IPR015940">
    <property type="entry name" value="UBA"/>
</dbReference>
<dbReference type="Gene3D" id="3.10.20.90">
    <property type="entry name" value="Phosphatidylinositol 3-kinase Catalytic Subunit, Chain A, domain 1"/>
    <property type="match status" value="1"/>
</dbReference>
<dbReference type="PROSITE" id="PS50030">
    <property type="entry name" value="UBA"/>
    <property type="match status" value="1"/>
</dbReference>
<dbReference type="InterPro" id="IPR009060">
    <property type="entry name" value="UBA-like_sf"/>
</dbReference>
<sequence length="610" mass="67665">MGGGDAGNDGGDSSNDEATVNVRCSYGSQFAVQVKLDSTVEFFKSIVAQTCEIPPQQQRLIYRGRILKDDETLQSYGLENVIEHDTSSKLQVFSFWTGDLRSANILILDTGLEADHTVHLIRRFASAAPMNSTARTDSGVTSTNSVPVTNIGSNDGGPLGGSLLFLDLDLMNNPETIRNLIMDNPQMREIMDRNPELRHILNDPGTLRQTMEAARNPELMREMMRNTDRAMSNIESTPEGFNMLRRMYENVQEPFLNAQPWLVTVDLMWYQIHLVLYWELKVEVLAERTWLILQLLVLKRWPMSLLQIQIHFPILGPLLTANCLEFVPKLILTCQICSSLIFNMAKIPSLAVLIVSQGRRKVVCVIKLNIAAAGMQTNSSARSNPIGDARPTSPGGFDGLGLQDSGHILGSMPDFSSFNQLLQNPTMSQMMRSLLSNPQYMNQILGLNVQLQNMLDSNPQLRDIMQNPEFVRQMTSPETMQLLLTFNQTLSSQLGRQQTPRESGQNALGQVLFLCLGICSASSILDPTCCWNTRQPGINMLMNMFGGLGTGGGFTAPNRSQVPPEELYASQLSQLREMGFIDSQENIRALIATAGNVHAAVERLLGNSSH</sequence>
<dbReference type="SMART" id="SM00727">
    <property type="entry name" value="STI1"/>
    <property type="match status" value="3"/>
</dbReference>
<dbReference type="CDD" id="cd14399">
    <property type="entry name" value="UBA_PLICs"/>
    <property type="match status" value="1"/>
</dbReference>
<dbReference type="PANTHER" id="PTHR10677">
    <property type="entry name" value="UBIQUILIN"/>
    <property type="match status" value="1"/>
</dbReference>
<dbReference type="Pfam" id="PF00627">
    <property type="entry name" value="UBA"/>
    <property type="match status" value="1"/>
</dbReference>
<evidence type="ECO:0000313" key="4">
    <source>
        <dbReference type="EMBL" id="KAK4410453.1"/>
    </source>
</evidence>
<dbReference type="Pfam" id="PF23195">
    <property type="entry name" value="UBQLN1"/>
    <property type="match status" value="2"/>
</dbReference>
<accession>A0AAE1XEW0</accession>
<dbReference type="PROSITE" id="PS50053">
    <property type="entry name" value="UBIQUITIN_2"/>
    <property type="match status" value="1"/>
</dbReference>